<proteinExistence type="inferred from homology"/>
<evidence type="ECO:0000256" key="1">
    <source>
        <dbReference type="ARBA" id="ARBA00004123"/>
    </source>
</evidence>
<evidence type="ECO:0000256" key="7">
    <source>
        <dbReference type="SAM" id="MobiDB-lite"/>
    </source>
</evidence>
<dbReference type="Pfam" id="PF07569">
    <property type="entry name" value="Hira"/>
    <property type="match status" value="2"/>
</dbReference>
<dbReference type="InterPro" id="IPR011494">
    <property type="entry name" value="HIRA-like_C"/>
</dbReference>
<dbReference type="InterPro" id="IPR031120">
    <property type="entry name" value="HIR1-like"/>
</dbReference>
<dbReference type="VEuPathDB" id="VectorBase:RSAN_055050"/>
<sequence length="368" mass="39885">MAALVAQKETSGHTAANAHQSAPGGVPHRHQAMFPALKQSMPATIKVAHLEDSKVLRSIQLQTDIPVPGSRTVSKVRCSEEETVFWEHLVSGRGVALAASSHVVCVVCEDRTLTALSCVTGAKLMPPLLLSWPVAHMLCKGSCLLVLTTHGSLHVWDLSKRVCTVRDESVALLFRDTAGATLRASSITDEGLPLLTLTTGKSYLFSKELGSWLLLTGSEDAVAQCSDHHASMPCGGQGRSEVAVNLKLQLAAHVRVKLCSMLVWSYGQISASMALRSSTEYRFWTLTLARYLATEGLETRLKDLCTQFLGPIGGNSQSWEPTILGLDKRGLLQEVLPFLASNLRLQRLFTEFKEQLDMATSDGLLPNG</sequence>
<evidence type="ECO:0000313" key="10">
    <source>
        <dbReference type="Proteomes" id="UP000821837"/>
    </source>
</evidence>
<reference evidence="9" key="2">
    <citation type="submission" date="2021-09" db="EMBL/GenBank/DDBJ databases">
        <authorList>
            <person name="Jia N."/>
            <person name="Wang J."/>
            <person name="Shi W."/>
            <person name="Du L."/>
            <person name="Sun Y."/>
            <person name="Zhan W."/>
            <person name="Jiang J."/>
            <person name="Wang Q."/>
            <person name="Zhang B."/>
            <person name="Ji P."/>
            <person name="Sakyi L.B."/>
            <person name="Cui X."/>
            <person name="Yuan T."/>
            <person name="Jiang B."/>
            <person name="Yang W."/>
            <person name="Lam T.T.-Y."/>
            <person name="Chang Q."/>
            <person name="Ding S."/>
            <person name="Wang X."/>
            <person name="Zhu J."/>
            <person name="Ruan X."/>
            <person name="Zhao L."/>
            <person name="Wei J."/>
            <person name="Que T."/>
            <person name="Du C."/>
            <person name="Cheng J."/>
            <person name="Dai P."/>
            <person name="Han X."/>
            <person name="Huang E."/>
            <person name="Gao Y."/>
            <person name="Liu J."/>
            <person name="Shao H."/>
            <person name="Ye R."/>
            <person name="Li L."/>
            <person name="Wei W."/>
            <person name="Wang X."/>
            <person name="Wang C."/>
            <person name="Huo Q."/>
            <person name="Li W."/>
            <person name="Guo W."/>
            <person name="Chen H."/>
            <person name="Chen S."/>
            <person name="Zhou L."/>
            <person name="Zhou L."/>
            <person name="Ni X."/>
            <person name="Tian J."/>
            <person name="Zhou Y."/>
            <person name="Sheng Y."/>
            <person name="Liu T."/>
            <person name="Pan Y."/>
            <person name="Xia L."/>
            <person name="Li J."/>
            <person name="Zhao F."/>
            <person name="Cao W."/>
        </authorList>
    </citation>
    <scope>NUCLEOTIDE SEQUENCE</scope>
    <source>
        <strain evidence="9">Rsan-2018</strain>
        <tissue evidence="9">Larvae</tissue>
    </source>
</reference>
<dbReference type="GO" id="GO:0000785">
    <property type="term" value="C:chromatin"/>
    <property type="evidence" value="ECO:0007669"/>
    <property type="project" value="TreeGrafter"/>
</dbReference>
<feature type="region of interest" description="Disordered" evidence="7">
    <location>
        <begin position="1"/>
        <end position="29"/>
    </location>
</feature>
<dbReference type="EMBL" id="JABSTV010001250">
    <property type="protein sequence ID" value="KAH7956128.1"/>
    <property type="molecule type" value="Genomic_DNA"/>
</dbReference>
<gene>
    <name evidence="9" type="ORF">HPB52_006143</name>
</gene>
<keyword evidence="4" id="KW-0677">Repeat</keyword>
<protein>
    <recommendedName>
        <fullName evidence="8">Protein HIRA-like C-terminal domain-containing protein</fullName>
    </recommendedName>
</protein>
<dbReference type="Proteomes" id="UP000821837">
    <property type="component" value="Unassembled WGS sequence"/>
</dbReference>
<dbReference type="GO" id="GO:0006355">
    <property type="term" value="P:regulation of DNA-templated transcription"/>
    <property type="evidence" value="ECO:0007669"/>
    <property type="project" value="InterPro"/>
</dbReference>
<dbReference type="InterPro" id="IPR036322">
    <property type="entry name" value="WD40_repeat_dom_sf"/>
</dbReference>
<evidence type="ECO:0000256" key="6">
    <source>
        <dbReference type="ARBA" id="ARBA00023242"/>
    </source>
</evidence>
<evidence type="ECO:0000313" key="9">
    <source>
        <dbReference type="EMBL" id="KAH7956128.1"/>
    </source>
</evidence>
<keyword evidence="10" id="KW-1185">Reference proteome</keyword>
<dbReference type="GO" id="GO:0000417">
    <property type="term" value="C:HIR complex"/>
    <property type="evidence" value="ECO:0007669"/>
    <property type="project" value="TreeGrafter"/>
</dbReference>
<comment type="similarity">
    <text evidence="2">Belongs to the WD repeat HIR1 family.</text>
</comment>
<evidence type="ECO:0000259" key="8">
    <source>
        <dbReference type="Pfam" id="PF07569"/>
    </source>
</evidence>
<dbReference type="PANTHER" id="PTHR13831:SF0">
    <property type="entry name" value="PROTEIN HIRA"/>
    <property type="match status" value="1"/>
</dbReference>
<dbReference type="GO" id="GO:0031491">
    <property type="term" value="F:nucleosome binding"/>
    <property type="evidence" value="ECO:0007669"/>
    <property type="project" value="TreeGrafter"/>
</dbReference>
<keyword evidence="5" id="KW-0156">Chromatin regulator</keyword>
<evidence type="ECO:0000256" key="3">
    <source>
        <dbReference type="ARBA" id="ARBA00022574"/>
    </source>
</evidence>
<comment type="caution">
    <text evidence="9">The sequence shown here is derived from an EMBL/GenBank/DDBJ whole genome shotgun (WGS) entry which is preliminary data.</text>
</comment>
<dbReference type="GO" id="GO:0006351">
    <property type="term" value="P:DNA-templated transcription"/>
    <property type="evidence" value="ECO:0007669"/>
    <property type="project" value="InterPro"/>
</dbReference>
<dbReference type="SUPFAM" id="SSF50978">
    <property type="entry name" value="WD40 repeat-like"/>
    <property type="match status" value="1"/>
</dbReference>
<dbReference type="AlphaFoldDB" id="A0A9D4PUQ8"/>
<feature type="domain" description="Protein HIRA-like C-terminal" evidence="8">
    <location>
        <begin position="121"/>
        <end position="232"/>
    </location>
</feature>
<comment type="subcellular location">
    <subcellularLocation>
        <location evidence="1">Nucleus</location>
    </subcellularLocation>
</comment>
<organism evidence="9 10">
    <name type="scientific">Rhipicephalus sanguineus</name>
    <name type="common">Brown dog tick</name>
    <name type="synonym">Ixodes sanguineus</name>
    <dbReference type="NCBI Taxonomy" id="34632"/>
    <lineage>
        <taxon>Eukaryota</taxon>
        <taxon>Metazoa</taxon>
        <taxon>Ecdysozoa</taxon>
        <taxon>Arthropoda</taxon>
        <taxon>Chelicerata</taxon>
        <taxon>Arachnida</taxon>
        <taxon>Acari</taxon>
        <taxon>Parasitiformes</taxon>
        <taxon>Ixodida</taxon>
        <taxon>Ixodoidea</taxon>
        <taxon>Ixodidae</taxon>
        <taxon>Rhipicephalinae</taxon>
        <taxon>Rhipicephalus</taxon>
        <taxon>Rhipicephalus</taxon>
    </lineage>
</organism>
<accession>A0A9D4PUQ8</accession>
<feature type="compositionally biased region" description="Polar residues" evidence="7">
    <location>
        <begin position="8"/>
        <end position="20"/>
    </location>
</feature>
<name>A0A9D4PUQ8_RHISA</name>
<keyword evidence="3" id="KW-0853">WD repeat</keyword>
<reference evidence="9" key="1">
    <citation type="journal article" date="2020" name="Cell">
        <title>Large-Scale Comparative Analyses of Tick Genomes Elucidate Their Genetic Diversity and Vector Capacities.</title>
        <authorList>
            <consortium name="Tick Genome and Microbiome Consortium (TIGMIC)"/>
            <person name="Jia N."/>
            <person name="Wang J."/>
            <person name="Shi W."/>
            <person name="Du L."/>
            <person name="Sun Y."/>
            <person name="Zhan W."/>
            <person name="Jiang J.F."/>
            <person name="Wang Q."/>
            <person name="Zhang B."/>
            <person name="Ji P."/>
            <person name="Bell-Sakyi L."/>
            <person name="Cui X.M."/>
            <person name="Yuan T.T."/>
            <person name="Jiang B.G."/>
            <person name="Yang W.F."/>
            <person name="Lam T.T."/>
            <person name="Chang Q.C."/>
            <person name="Ding S.J."/>
            <person name="Wang X.J."/>
            <person name="Zhu J.G."/>
            <person name="Ruan X.D."/>
            <person name="Zhao L."/>
            <person name="Wei J.T."/>
            <person name="Ye R.Z."/>
            <person name="Que T.C."/>
            <person name="Du C.H."/>
            <person name="Zhou Y.H."/>
            <person name="Cheng J.X."/>
            <person name="Dai P.F."/>
            <person name="Guo W.B."/>
            <person name="Han X.H."/>
            <person name="Huang E.J."/>
            <person name="Li L.F."/>
            <person name="Wei W."/>
            <person name="Gao Y.C."/>
            <person name="Liu J.Z."/>
            <person name="Shao H.Z."/>
            <person name="Wang X."/>
            <person name="Wang C.C."/>
            <person name="Yang T.C."/>
            <person name="Huo Q.B."/>
            <person name="Li W."/>
            <person name="Chen H.Y."/>
            <person name="Chen S.E."/>
            <person name="Zhou L.G."/>
            <person name="Ni X.B."/>
            <person name="Tian J.H."/>
            <person name="Sheng Y."/>
            <person name="Liu T."/>
            <person name="Pan Y.S."/>
            <person name="Xia L.Y."/>
            <person name="Li J."/>
            <person name="Zhao F."/>
            <person name="Cao W.C."/>
        </authorList>
    </citation>
    <scope>NUCLEOTIDE SEQUENCE</scope>
    <source>
        <strain evidence="9">Rsan-2018</strain>
    </source>
</reference>
<keyword evidence="6" id="KW-0539">Nucleus</keyword>
<dbReference type="GO" id="GO:0005634">
    <property type="term" value="C:nucleus"/>
    <property type="evidence" value="ECO:0007669"/>
    <property type="project" value="UniProtKB-SubCell"/>
</dbReference>
<dbReference type="GO" id="GO:0006338">
    <property type="term" value="P:chromatin remodeling"/>
    <property type="evidence" value="ECO:0007669"/>
    <property type="project" value="InterPro"/>
</dbReference>
<feature type="domain" description="Protein HIRA-like C-terminal" evidence="8">
    <location>
        <begin position="268"/>
        <end position="307"/>
    </location>
</feature>
<dbReference type="PANTHER" id="PTHR13831">
    <property type="entry name" value="MEMBER OF THE HIR1 FAMILY OF WD-REPEAT PROTEINS"/>
    <property type="match status" value="1"/>
</dbReference>
<evidence type="ECO:0000256" key="4">
    <source>
        <dbReference type="ARBA" id="ARBA00022737"/>
    </source>
</evidence>
<evidence type="ECO:0000256" key="5">
    <source>
        <dbReference type="ARBA" id="ARBA00022853"/>
    </source>
</evidence>
<evidence type="ECO:0000256" key="2">
    <source>
        <dbReference type="ARBA" id="ARBA00007306"/>
    </source>
</evidence>